<name>A0A7D9DH06_PARCT</name>
<sequence length="289" mass="32574">MSGSTKYHKDTIMISLLQNLFHSLSEIVRLMKLLDVSINHFMIEVFLRQPHSRIHSLLVLATFASHCGSNENLQTVIVTNSLAIQTLCEEGNIHAAELLQNECEEIISRLGEECRAINRYVFSVAKSQLFLCKGLYNEGWQLVKAVLDEAKGNVGTTTKFVLVKAKLLCVRYLSLPTSVFKASLEDADGSNYFDYLSDSMKYAEALVKHFVENGAEVEGLNNQKKERAVFLSHWSLLSELSCCFVKLGKVYLLQGAFCTVSCFHEKVQLTTQQSHHAFVSQYYVILIFG</sequence>
<reference evidence="1" key="1">
    <citation type="submission" date="2020-04" db="EMBL/GenBank/DDBJ databases">
        <authorList>
            <person name="Alioto T."/>
            <person name="Alioto T."/>
            <person name="Gomez Garrido J."/>
        </authorList>
    </citation>
    <scope>NUCLEOTIDE SEQUENCE</scope>
    <source>
        <strain evidence="1">A484AB</strain>
    </source>
</reference>
<evidence type="ECO:0000313" key="1">
    <source>
        <dbReference type="EMBL" id="CAB3984329.1"/>
    </source>
</evidence>
<dbReference type="AlphaFoldDB" id="A0A7D9DH06"/>
<dbReference type="OrthoDB" id="10640126at2759"/>
<dbReference type="Proteomes" id="UP001152795">
    <property type="component" value="Unassembled WGS sequence"/>
</dbReference>
<protein>
    <submittedName>
        <fullName evidence="1">Uncharacterized protein</fullName>
    </submittedName>
</protein>
<dbReference type="EMBL" id="CACRXK020000723">
    <property type="protein sequence ID" value="CAB3984329.1"/>
    <property type="molecule type" value="Genomic_DNA"/>
</dbReference>
<gene>
    <name evidence="1" type="ORF">PACLA_8A031211</name>
</gene>
<evidence type="ECO:0000313" key="2">
    <source>
        <dbReference type="Proteomes" id="UP001152795"/>
    </source>
</evidence>
<comment type="caution">
    <text evidence="1">The sequence shown here is derived from an EMBL/GenBank/DDBJ whole genome shotgun (WGS) entry which is preliminary data.</text>
</comment>
<organism evidence="1 2">
    <name type="scientific">Paramuricea clavata</name>
    <name type="common">Red gorgonian</name>
    <name type="synonym">Violescent sea-whip</name>
    <dbReference type="NCBI Taxonomy" id="317549"/>
    <lineage>
        <taxon>Eukaryota</taxon>
        <taxon>Metazoa</taxon>
        <taxon>Cnidaria</taxon>
        <taxon>Anthozoa</taxon>
        <taxon>Octocorallia</taxon>
        <taxon>Malacalcyonacea</taxon>
        <taxon>Plexauridae</taxon>
        <taxon>Paramuricea</taxon>
    </lineage>
</organism>
<proteinExistence type="predicted"/>
<keyword evidence="2" id="KW-1185">Reference proteome</keyword>
<accession>A0A7D9DH06</accession>